<evidence type="ECO:0000313" key="2">
    <source>
        <dbReference type="EMBL" id="KAK8762515.1"/>
    </source>
</evidence>
<sequence>MATSSAQMTSLESNVGLQLQPRNSQRLIFYAETQLKEKWNELENVSTDFGKTVKKYKEHETISGSIKTNWKDQLEKTTLRFNGHFNNGNVENTWTFPSSSSPSEPVTDVRTETVQVVEEGEDGAQSNKQLRLQVEKNKLLTRELLRLQRNFSDEPLIDEECGNARQEPLSPKEKNLVQAAYAVMDNTDDGHQKSERANMPTESVAKKQPEIQPSDGWFLKKYSMLKETALSNGWATYVMGNLILRGHFLTVGAYLKKRGFLLSMHMYIEMQIDHESTSWPLKEGIRLLLLHPKKGDYCTIEAKGEGSLMLCQSAPEAQTTRANIYRRNIFL</sequence>
<accession>A0AAQ4DJ75</accession>
<dbReference type="AlphaFoldDB" id="A0AAQ4DJ75"/>
<proteinExistence type="predicted"/>
<keyword evidence="3" id="KW-1185">Reference proteome</keyword>
<feature type="region of interest" description="Disordered" evidence="1">
    <location>
        <begin position="188"/>
        <end position="207"/>
    </location>
</feature>
<evidence type="ECO:0000256" key="1">
    <source>
        <dbReference type="SAM" id="MobiDB-lite"/>
    </source>
</evidence>
<comment type="caution">
    <text evidence="2">The sequence shown here is derived from an EMBL/GenBank/DDBJ whole genome shotgun (WGS) entry which is preliminary data.</text>
</comment>
<dbReference type="EMBL" id="JARKHS020030023">
    <property type="protein sequence ID" value="KAK8762515.1"/>
    <property type="molecule type" value="Genomic_DNA"/>
</dbReference>
<reference evidence="2 3" key="1">
    <citation type="journal article" date="2023" name="Arcadia Sci">
        <title>De novo assembly of a long-read Amblyomma americanum tick genome.</title>
        <authorList>
            <person name="Chou S."/>
            <person name="Poskanzer K.E."/>
            <person name="Rollins M."/>
            <person name="Thuy-Boun P.S."/>
        </authorList>
    </citation>
    <scope>NUCLEOTIDE SEQUENCE [LARGE SCALE GENOMIC DNA]</scope>
    <source>
        <strain evidence="2">F_SG_1</strain>
        <tissue evidence="2">Salivary glands</tissue>
    </source>
</reference>
<name>A0AAQ4DJ75_AMBAM</name>
<evidence type="ECO:0000313" key="3">
    <source>
        <dbReference type="Proteomes" id="UP001321473"/>
    </source>
</evidence>
<gene>
    <name evidence="2" type="ORF">V5799_026219</name>
</gene>
<dbReference type="Proteomes" id="UP001321473">
    <property type="component" value="Unassembled WGS sequence"/>
</dbReference>
<organism evidence="2 3">
    <name type="scientific">Amblyomma americanum</name>
    <name type="common">Lone star tick</name>
    <dbReference type="NCBI Taxonomy" id="6943"/>
    <lineage>
        <taxon>Eukaryota</taxon>
        <taxon>Metazoa</taxon>
        <taxon>Ecdysozoa</taxon>
        <taxon>Arthropoda</taxon>
        <taxon>Chelicerata</taxon>
        <taxon>Arachnida</taxon>
        <taxon>Acari</taxon>
        <taxon>Parasitiformes</taxon>
        <taxon>Ixodida</taxon>
        <taxon>Ixodoidea</taxon>
        <taxon>Ixodidae</taxon>
        <taxon>Amblyomminae</taxon>
        <taxon>Amblyomma</taxon>
    </lineage>
</organism>
<protein>
    <submittedName>
        <fullName evidence="2">Uncharacterized protein</fullName>
    </submittedName>
</protein>